<protein>
    <recommendedName>
        <fullName evidence="3">Probable endolytic peptidoglycan transglycosylase RlpA</fullName>
        <ecNumber evidence="3">4.2.2.-</ecNumber>
    </recommendedName>
</protein>
<evidence type="ECO:0000256" key="1">
    <source>
        <dbReference type="ARBA" id="ARBA00023239"/>
    </source>
</evidence>
<dbReference type="Pfam" id="PF03330">
    <property type="entry name" value="DPBB_1"/>
    <property type="match status" value="1"/>
</dbReference>
<sequence length="167" mass="18117" precursor="true">MKKTFTLYSRLLLALSLFIQASPLSAFASQNGAINQTISRKSGSSRISGNSPGSPAKELATAKALPGKNKFMVAVGKASYYATRFHGRTTANGETFDMKEFTAAHRSLPFGTIVRVTNLNNGKMVFVKINDRGPYIKNRIIDLSKAAAKKLDLVDNGVGRVKIEAYN</sequence>
<dbReference type="AlphaFoldDB" id="A0A1D8D0A8"/>
<dbReference type="InterPro" id="IPR034718">
    <property type="entry name" value="RlpA"/>
</dbReference>
<accession>A0A1D8D0A8</accession>
<dbReference type="GO" id="GO:0008932">
    <property type="term" value="F:lytic endotransglycosylase activity"/>
    <property type="evidence" value="ECO:0007669"/>
    <property type="project" value="UniProtKB-UniRule"/>
</dbReference>
<proteinExistence type="inferred from homology"/>
<dbReference type="CDD" id="cd22268">
    <property type="entry name" value="DPBB_RlpA-like"/>
    <property type="match status" value="1"/>
</dbReference>
<name>A0A1D8D0A8_CHLLM</name>
<keyword evidence="8" id="KW-1185">Reference proteome</keyword>
<evidence type="ECO:0000256" key="2">
    <source>
        <dbReference type="ARBA" id="ARBA00023316"/>
    </source>
</evidence>
<feature type="compositionally biased region" description="Low complexity" evidence="5">
    <location>
        <begin position="39"/>
        <end position="55"/>
    </location>
</feature>
<dbReference type="InterPro" id="IPR009009">
    <property type="entry name" value="RlpA-like_DPBB"/>
</dbReference>
<evidence type="ECO:0000256" key="5">
    <source>
        <dbReference type="SAM" id="MobiDB-lite"/>
    </source>
</evidence>
<dbReference type="GO" id="GO:0071555">
    <property type="term" value="P:cell wall organization"/>
    <property type="evidence" value="ECO:0007669"/>
    <property type="project" value="UniProtKB-KW"/>
</dbReference>
<dbReference type="RefSeq" id="WP_069810828.1">
    <property type="nucleotide sequence ID" value="NZ_CP017305.1"/>
</dbReference>
<evidence type="ECO:0000256" key="3">
    <source>
        <dbReference type="HAMAP-Rule" id="MF_02071"/>
    </source>
</evidence>
<dbReference type="HAMAP" id="MF_02071">
    <property type="entry name" value="RlpA"/>
    <property type="match status" value="1"/>
</dbReference>
<dbReference type="SUPFAM" id="SSF50685">
    <property type="entry name" value="Barwin-like endoglucanases"/>
    <property type="match status" value="1"/>
</dbReference>
<feature type="signal peptide" evidence="3">
    <location>
        <begin position="1"/>
        <end position="28"/>
    </location>
</feature>
<feature type="domain" description="RlpA-like protein double-psi beta-barrel" evidence="6">
    <location>
        <begin position="74"/>
        <end position="163"/>
    </location>
</feature>
<evidence type="ECO:0000256" key="4">
    <source>
        <dbReference type="RuleBase" id="RU003495"/>
    </source>
</evidence>
<comment type="function">
    <text evidence="3">Lytic transglycosylase with a strong preference for naked glycan strands that lack stem peptides.</text>
</comment>
<dbReference type="InterPro" id="IPR012997">
    <property type="entry name" value="RplA"/>
</dbReference>
<dbReference type="PANTHER" id="PTHR34183">
    <property type="entry name" value="ENDOLYTIC PEPTIDOGLYCAN TRANSGLYCOSYLASE RLPA"/>
    <property type="match status" value="1"/>
</dbReference>
<dbReference type="OrthoDB" id="9779128at2"/>
<keyword evidence="1 3" id="KW-0456">Lyase</keyword>
<dbReference type="EMBL" id="CP017305">
    <property type="protein sequence ID" value="AOS84636.1"/>
    <property type="molecule type" value="Genomic_DNA"/>
</dbReference>
<organism evidence="7 8">
    <name type="scientific">Chlorobaculum limnaeum</name>
    <dbReference type="NCBI Taxonomy" id="274537"/>
    <lineage>
        <taxon>Bacteria</taxon>
        <taxon>Pseudomonadati</taxon>
        <taxon>Chlorobiota</taxon>
        <taxon>Chlorobiia</taxon>
        <taxon>Chlorobiales</taxon>
        <taxon>Chlorobiaceae</taxon>
        <taxon>Chlorobaculum</taxon>
    </lineage>
</organism>
<dbReference type="NCBIfam" id="TIGR00413">
    <property type="entry name" value="rlpA"/>
    <property type="match status" value="1"/>
</dbReference>
<dbReference type="PANTHER" id="PTHR34183:SF1">
    <property type="entry name" value="ENDOLYTIC PEPTIDOGLYCAN TRANSGLYCOSYLASE RLPA"/>
    <property type="match status" value="1"/>
</dbReference>
<dbReference type="InterPro" id="IPR036908">
    <property type="entry name" value="RlpA-like_sf"/>
</dbReference>
<dbReference type="KEGG" id="clz:BIU88_11125"/>
<feature type="chain" id="PRO_5009987225" description="Probable endolytic peptidoglycan transglycosylase RlpA" evidence="3">
    <location>
        <begin position="29"/>
        <end position="167"/>
    </location>
</feature>
<keyword evidence="2 3" id="KW-0961">Cell wall biogenesis/degradation</keyword>
<reference evidence="7" key="1">
    <citation type="submission" date="2016-09" db="EMBL/GenBank/DDBJ databases">
        <title>Genome sequence of Chlorobaculum limnaeum.</title>
        <authorList>
            <person name="Liu Z."/>
            <person name="Tank M."/>
            <person name="Bryant D.A."/>
        </authorList>
    </citation>
    <scope>NUCLEOTIDE SEQUENCE [LARGE SCALE GENOMIC DNA]</scope>
    <source>
        <strain evidence="7">DSM 1677</strain>
    </source>
</reference>
<dbReference type="Gene3D" id="2.40.40.10">
    <property type="entry name" value="RlpA-like domain"/>
    <property type="match status" value="1"/>
</dbReference>
<evidence type="ECO:0000313" key="7">
    <source>
        <dbReference type="EMBL" id="AOS84636.1"/>
    </source>
</evidence>
<keyword evidence="3" id="KW-0732">Signal</keyword>
<evidence type="ECO:0000313" key="8">
    <source>
        <dbReference type="Proteomes" id="UP000095185"/>
    </source>
</evidence>
<dbReference type="GO" id="GO:0000270">
    <property type="term" value="P:peptidoglycan metabolic process"/>
    <property type="evidence" value="ECO:0007669"/>
    <property type="project" value="UniProtKB-UniRule"/>
</dbReference>
<dbReference type="EC" id="4.2.2.-" evidence="3"/>
<dbReference type="Proteomes" id="UP000095185">
    <property type="component" value="Chromosome"/>
</dbReference>
<evidence type="ECO:0000259" key="6">
    <source>
        <dbReference type="Pfam" id="PF03330"/>
    </source>
</evidence>
<feature type="region of interest" description="Disordered" evidence="5">
    <location>
        <begin position="39"/>
        <end position="58"/>
    </location>
</feature>
<gene>
    <name evidence="3" type="primary">rlpA</name>
    <name evidence="7" type="ORF">BIU88_11125</name>
</gene>
<dbReference type="STRING" id="274537.BIU88_11125"/>
<comment type="similarity">
    <text evidence="3 4">Belongs to the RlpA family.</text>
</comment>